<dbReference type="EMBL" id="PGGS01000107">
    <property type="protein sequence ID" value="PNH09023.1"/>
    <property type="molecule type" value="Genomic_DNA"/>
</dbReference>
<feature type="region of interest" description="Disordered" evidence="1">
    <location>
        <begin position="1"/>
        <end position="153"/>
    </location>
</feature>
<feature type="compositionally biased region" description="Acidic residues" evidence="1">
    <location>
        <begin position="25"/>
        <end position="37"/>
    </location>
</feature>
<dbReference type="Pfam" id="PF04910">
    <property type="entry name" value="Tcf25"/>
    <property type="match status" value="1"/>
</dbReference>
<evidence type="ECO:0000313" key="2">
    <source>
        <dbReference type="EMBL" id="PNH09023.1"/>
    </source>
</evidence>
<name>A0A2J8A967_9CHLO</name>
<dbReference type="Proteomes" id="UP000236333">
    <property type="component" value="Unassembled WGS sequence"/>
</dbReference>
<feature type="compositionally biased region" description="Low complexity" evidence="1">
    <location>
        <begin position="72"/>
        <end position="81"/>
    </location>
</feature>
<proteinExistence type="predicted"/>
<dbReference type="PANTHER" id="PTHR22684:SF0">
    <property type="entry name" value="RIBOSOME QUALITY CONTROL COMPLEX SUBUNIT TCF25"/>
    <property type="match status" value="1"/>
</dbReference>
<dbReference type="InterPro" id="IPR006994">
    <property type="entry name" value="TCF25/Rqc1"/>
</dbReference>
<keyword evidence="3" id="KW-1185">Reference proteome</keyword>
<evidence type="ECO:0000313" key="3">
    <source>
        <dbReference type="Proteomes" id="UP000236333"/>
    </source>
</evidence>
<dbReference type="OrthoDB" id="205993at2759"/>
<dbReference type="AlphaFoldDB" id="A0A2J8A967"/>
<comment type="caution">
    <text evidence="2">The sequence shown here is derived from an EMBL/GenBank/DDBJ whole genome shotgun (WGS) entry which is preliminary data.</text>
</comment>
<evidence type="ECO:0000256" key="1">
    <source>
        <dbReference type="SAM" id="MobiDB-lite"/>
    </source>
</evidence>
<feature type="compositionally biased region" description="Basic residues" evidence="1">
    <location>
        <begin position="115"/>
        <end position="129"/>
    </location>
</feature>
<sequence length="368" mass="38822">MAMRHLRRVQEQQQAGKSKEPVKQEEEDEGDEEEEEVEAKKAPFNPFDLLSDEEGGAAEAENEDDESDALPQQQQQQLRQQATTAASRDEEADGDGDGDDDATAAAGKAPSPAPKSKKKRAKPKKKAAGGKKGEADSEEEGGAKPRAGKAAPVVRGVEEDIDAIVRELNLTTVGALAAGASASSSANGAAGGAAGHKAGVPLFRYLHSATYKETQARFYRCQASYDPATIAALLQQSPYHVDSLLAMHDLYRHMGENTYAEEMLERALWVLEAAWHASFQPASAACRLDYGVEENRPMFGALFRHVQPDYAAGGAGAAGAAGGGGAGGDAAAEADAAAMALAMAIAAEYDEEDGHLDDEDGVVRQVRR</sequence>
<dbReference type="PANTHER" id="PTHR22684">
    <property type="entry name" value="NULP1-RELATED"/>
    <property type="match status" value="1"/>
</dbReference>
<feature type="compositionally biased region" description="Acidic residues" evidence="1">
    <location>
        <begin position="50"/>
        <end position="68"/>
    </location>
</feature>
<feature type="compositionally biased region" description="Acidic residues" evidence="1">
    <location>
        <begin position="90"/>
        <end position="102"/>
    </location>
</feature>
<accession>A0A2J8A967</accession>
<reference evidence="2 3" key="1">
    <citation type="journal article" date="2017" name="Mol. Biol. Evol.">
        <title>The 4-celled Tetrabaena socialis nuclear genome reveals the essential components for genetic control of cell number at the origin of multicellularity in the volvocine lineage.</title>
        <authorList>
            <person name="Featherston J."/>
            <person name="Arakaki Y."/>
            <person name="Hanschen E.R."/>
            <person name="Ferris P.J."/>
            <person name="Michod R.E."/>
            <person name="Olson B.J.S.C."/>
            <person name="Nozaki H."/>
            <person name="Durand P.M."/>
        </authorList>
    </citation>
    <scope>NUCLEOTIDE SEQUENCE [LARGE SCALE GENOMIC DNA]</scope>
    <source>
        <strain evidence="2 3">NIES-571</strain>
    </source>
</reference>
<protein>
    <submittedName>
        <fullName evidence="2">Transcription factor 25</fullName>
    </submittedName>
</protein>
<organism evidence="2 3">
    <name type="scientific">Tetrabaena socialis</name>
    <dbReference type="NCBI Taxonomy" id="47790"/>
    <lineage>
        <taxon>Eukaryota</taxon>
        <taxon>Viridiplantae</taxon>
        <taxon>Chlorophyta</taxon>
        <taxon>core chlorophytes</taxon>
        <taxon>Chlorophyceae</taxon>
        <taxon>CS clade</taxon>
        <taxon>Chlamydomonadales</taxon>
        <taxon>Tetrabaenaceae</taxon>
        <taxon>Tetrabaena</taxon>
    </lineage>
</organism>
<dbReference type="GO" id="GO:1990112">
    <property type="term" value="C:RQC complex"/>
    <property type="evidence" value="ECO:0007669"/>
    <property type="project" value="TreeGrafter"/>
</dbReference>
<gene>
    <name evidence="2" type="ORF">TSOC_004367</name>
</gene>